<dbReference type="RefSeq" id="WP_043165870.1">
    <property type="nucleotide sequence ID" value="NZ_JDUV01000008.1"/>
</dbReference>
<sequence>MQAQTEDPELFHSLRDTLKPMNTTKDVAGIGIAEGTLAYWRSTGIGPKFVKVGRTVLYPRETLIAYFRDHVYQSTSEVTNSCPEV</sequence>
<evidence type="ECO:0008006" key="3">
    <source>
        <dbReference type="Google" id="ProtNLM"/>
    </source>
</evidence>
<dbReference type="eggNOG" id="ENOG50301H4">
    <property type="taxonomic scope" value="Bacteria"/>
</dbReference>
<dbReference type="InterPro" id="IPR009061">
    <property type="entry name" value="DNA-bd_dom_put_sf"/>
</dbReference>
<organism evidence="1 2">
    <name type="scientific">Bifidobacterium callitrichos DSM 23973</name>
    <dbReference type="NCBI Taxonomy" id="1437609"/>
    <lineage>
        <taxon>Bacteria</taxon>
        <taxon>Bacillati</taxon>
        <taxon>Actinomycetota</taxon>
        <taxon>Actinomycetes</taxon>
        <taxon>Bifidobacteriales</taxon>
        <taxon>Bifidobacteriaceae</taxon>
        <taxon>Bifidobacterium</taxon>
    </lineage>
</organism>
<dbReference type="EMBL" id="JGYS01000028">
    <property type="protein sequence ID" value="KFI50588.1"/>
    <property type="molecule type" value="Genomic_DNA"/>
</dbReference>
<accession>A0A086ZVN8</accession>
<name>A0A086ZVN8_9BIFI</name>
<dbReference type="SUPFAM" id="SSF46955">
    <property type="entry name" value="Putative DNA-binding domain"/>
    <property type="match status" value="1"/>
</dbReference>
<evidence type="ECO:0000313" key="1">
    <source>
        <dbReference type="EMBL" id="KFI50588.1"/>
    </source>
</evidence>
<gene>
    <name evidence="1" type="ORF">BCAL_1726</name>
</gene>
<evidence type="ECO:0000313" key="2">
    <source>
        <dbReference type="Proteomes" id="UP000029072"/>
    </source>
</evidence>
<protein>
    <recommendedName>
        <fullName evidence="3">DNA-binding protein</fullName>
    </recommendedName>
</protein>
<comment type="caution">
    <text evidence="1">The sequence shown here is derived from an EMBL/GenBank/DDBJ whole genome shotgun (WGS) entry which is preliminary data.</text>
</comment>
<dbReference type="STRING" id="1437609.BCAL_1726"/>
<proteinExistence type="predicted"/>
<dbReference type="Proteomes" id="UP000029072">
    <property type="component" value="Unassembled WGS sequence"/>
</dbReference>
<reference evidence="1 2" key="1">
    <citation type="submission" date="2014-03" db="EMBL/GenBank/DDBJ databases">
        <title>Genomics of Bifidobacteria.</title>
        <authorList>
            <person name="Ventura M."/>
            <person name="Milani C."/>
            <person name="Lugli G.A."/>
        </authorList>
    </citation>
    <scope>NUCLEOTIDE SEQUENCE [LARGE SCALE GENOMIC DNA]</scope>
    <source>
        <strain evidence="1 2">DSM 23973</strain>
    </source>
</reference>
<dbReference type="AlphaFoldDB" id="A0A086ZVN8"/>